<dbReference type="WBParaSite" id="SCUD_0002202901-mRNA-1">
    <property type="protein sequence ID" value="SCUD_0002202901-mRNA-1"/>
    <property type="gene ID" value="SCUD_0002202901"/>
</dbReference>
<accession>A0A183L3W8</accession>
<dbReference type="Proteomes" id="UP000279833">
    <property type="component" value="Unassembled WGS sequence"/>
</dbReference>
<keyword evidence="2" id="KW-1185">Reference proteome</keyword>
<sequence>FRFVGSVVELTSVIRRIPPEQPIYKIITIKVSATN</sequence>
<reference evidence="3" key="1">
    <citation type="submission" date="2016-06" db="UniProtKB">
        <authorList>
            <consortium name="WormBaseParasite"/>
        </authorList>
    </citation>
    <scope>IDENTIFICATION</scope>
</reference>
<evidence type="ECO:0000313" key="2">
    <source>
        <dbReference type="Proteomes" id="UP000279833"/>
    </source>
</evidence>
<protein>
    <submittedName>
        <fullName evidence="3">RidA family protein</fullName>
    </submittedName>
</protein>
<name>A0A183L3W8_9TREM</name>
<proteinExistence type="predicted"/>
<reference evidence="1 2" key="2">
    <citation type="submission" date="2018-11" db="EMBL/GenBank/DDBJ databases">
        <authorList>
            <consortium name="Pathogen Informatics"/>
        </authorList>
    </citation>
    <scope>NUCLEOTIDE SEQUENCE [LARGE SCALE GENOMIC DNA]</scope>
    <source>
        <strain evidence="1">Dakar</strain>
        <strain evidence="2">Dakar, Senegal</strain>
    </source>
</reference>
<evidence type="ECO:0000313" key="3">
    <source>
        <dbReference type="WBParaSite" id="SCUD_0002202901-mRNA-1"/>
    </source>
</evidence>
<dbReference type="AlphaFoldDB" id="A0A183L3W8"/>
<dbReference type="EMBL" id="UZAK01048115">
    <property type="protein sequence ID" value="VDP77386.1"/>
    <property type="molecule type" value="Genomic_DNA"/>
</dbReference>
<gene>
    <name evidence="1" type="ORF">SCUD_LOCUS22026</name>
</gene>
<organism evidence="3">
    <name type="scientific">Schistosoma curassoni</name>
    <dbReference type="NCBI Taxonomy" id="6186"/>
    <lineage>
        <taxon>Eukaryota</taxon>
        <taxon>Metazoa</taxon>
        <taxon>Spiralia</taxon>
        <taxon>Lophotrochozoa</taxon>
        <taxon>Platyhelminthes</taxon>
        <taxon>Trematoda</taxon>
        <taxon>Digenea</taxon>
        <taxon>Strigeidida</taxon>
        <taxon>Schistosomatoidea</taxon>
        <taxon>Schistosomatidae</taxon>
        <taxon>Schistosoma</taxon>
    </lineage>
</organism>
<evidence type="ECO:0000313" key="1">
    <source>
        <dbReference type="EMBL" id="VDP77386.1"/>
    </source>
</evidence>